<reference evidence="2" key="1">
    <citation type="submission" date="2018-08" db="EMBL/GenBank/DDBJ databases">
        <authorList>
            <consortium name="PulseNet: The National Subtyping Network for Foodborne Disease Surveillance"/>
            <person name="Tarr C.L."/>
            <person name="Trees E."/>
            <person name="Katz L.S."/>
            <person name="Carleton-Romer H.A."/>
            <person name="Stroika S."/>
            <person name="Kucerova Z."/>
            <person name="Roache K.F."/>
            <person name="Sabol A.L."/>
            <person name="Besser J."/>
            <person name="Gerner-Smidt P."/>
        </authorList>
    </citation>
    <scope>NUCLEOTIDE SEQUENCE</scope>
    <source>
        <strain evidence="2">PNUSAC005770</strain>
    </source>
</reference>
<organism evidence="2">
    <name type="scientific">Campylobacter upsaliensis</name>
    <dbReference type="NCBI Taxonomy" id="28080"/>
    <lineage>
        <taxon>Bacteria</taxon>
        <taxon>Pseudomonadati</taxon>
        <taxon>Campylobacterota</taxon>
        <taxon>Epsilonproteobacteria</taxon>
        <taxon>Campylobacterales</taxon>
        <taxon>Campylobacteraceae</taxon>
        <taxon>Campylobacter</taxon>
    </lineage>
</organism>
<evidence type="ECO:0000313" key="2">
    <source>
        <dbReference type="EMBL" id="EAL8902851.1"/>
    </source>
</evidence>
<dbReference type="EMBL" id="AACSBQ010000002">
    <property type="protein sequence ID" value="EAL8902851.1"/>
    <property type="molecule type" value="Genomic_DNA"/>
</dbReference>
<feature type="signal peptide" evidence="1">
    <location>
        <begin position="1"/>
        <end position="24"/>
    </location>
</feature>
<evidence type="ECO:0008006" key="3">
    <source>
        <dbReference type="Google" id="ProtNLM"/>
    </source>
</evidence>
<dbReference type="AlphaFoldDB" id="A0A5L8Z825"/>
<gene>
    <name evidence="2" type="ORF">D0B03_00770</name>
</gene>
<comment type="caution">
    <text evidence="2">The sequence shown here is derived from an EMBL/GenBank/DDBJ whole genome shotgun (WGS) entry which is preliminary data.</text>
</comment>
<name>A0A5L8Z825_CAMUP</name>
<proteinExistence type="predicted"/>
<evidence type="ECO:0000256" key="1">
    <source>
        <dbReference type="SAM" id="SignalP"/>
    </source>
</evidence>
<accession>A0A5L8Z825</accession>
<sequence length="67" mass="7564">MRRRPTQKALNLAFFVKLFCLAHASQAHPTNALATRLCLTPPFLCDLLYPHTRGKGNSAHKPHKRLS</sequence>
<keyword evidence="1" id="KW-0732">Signal</keyword>
<protein>
    <recommendedName>
        <fullName evidence="3">Secreted protein</fullName>
    </recommendedName>
</protein>
<feature type="chain" id="PRO_5024359978" description="Secreted protein" evidence="1">
    <location>
        <begin position="25"/>
        <end position="67"/>
    </location>
</feature>